<dbReference type="Proteomes" id="UP000812961">
    <property type="component" value="Unassembled WGS sequence"/>
</dbReference>
<dbReference type="InterPro" id="IPR028978">
    <property type="entry name" value="Chorismate_lyase_/UTRA_dom_sf"/>
</dbReference>
<reference evidence="1 2" key="1">
    <citation type="submission" date="2021-08" db="EMBL/GenBank/DDBJ databases">
        <title>The genome sequence of Chitinophaga sp. B61.</title>
        <authorList>
            <person name="Zhang X."/>
        </authorList>
    </citation>
    <scope>NUCLEOTIDE SEQUENCE [LARGE SCALE GENOMIC DNA]</scope>
    <source>
        <strain evidence="1 2">B61</strain>
    </source>
</reference>
<proteinExistence type="predicted"/>
<protein>
    <submittedName>
        <fullName evidence="1">Tail fiber domain-containing protein</fullName>
    </submittedName>
</protein>
<evidence type="ECO:0000313" key="2">
    <source>
        <dbReference type="Proteomes" id="UP000812961"/>
    </source>
</evidence>
<accession>A0ABS7G5W9</accession>
<gene>
    <name evidence="1" type="ORF">K1Y79_01780</name>
</gene>
<dbReference type="EMBL" id="JAICCF010000001">
    <property type="protein sequence ID" value="MBW8683052.1"/>
    <property type="molecule type" value="Genomic_DNA"/>
</dbReference>
<keyword evidence="2" id="KW-1185">Reference proteome</keyword>
<evidence type="ECO:0000313" key="1">
    <source>
        <dbReference type="EMBL" id="MBW8683052.1"/>
    </source>
</evidence>
<comment type="caution">
    <text evidence="1">The sequence shown here is derived from an EMBL/GenBank/DDBJ whole genome shotgun (WGS) entry which is preliminary data.</text>
</comment>
<dbReference type="RefSeq" id="WP_220248285.1">
    <property type="nucleotide sequence ID" value="NZ_JAICCF010000001.1"/>
</dbReference>
<name>A0ABS7G5W9_9BACT</name>
<dbReference type="SUPFAM" id="SSF64288">
    <property type="entry name" value="Chorismate lyase-like"/>
    <property type="match status" value="1"/>
</dbReference>
<sequence length="155" mass="17573">MEALIDSLKKLEDSTTYFLEALQGKTLELVIDSQSEEQSGYACMIKRVVKLHFQGGAHPMLYCESNLYKSALTPQEYDLLTNSLTPIGKVFTQLNDGTVITKKNITVTTGNDGRIAAIMNVNGGMFWKKEYEYWVGSRHIGFIIEYFSEESLKRQ</sequence>
<dbReference type="Gene3D" id="3.40.1410.10">
    <property type="entry name" value="Chorismate lyase-like"/>
    <property type="match status" value="1"/>
</dbReference>
<organism evidence="1 2">
    <name type="scientific">Chitinophaga rhizophila</name>
    <dbReference type="NCBI Taxonomy" id="2866212"/>
    <lineage>
        <taxon>Bacteria</taxon>
        <taxon>Pseudomonadati</taxon>
        <taxon>Bacteroidota</taxon>
        <taxon>Chitinophagia</taxon>
        <taxon>Chitinophagales</taxon>
        <taxon>Chitinophagaceae</taxon>
        <taxon>Chitinophaga</taxon>
    </lineage>
</organism>